<proteinExistence type="predicted"/>
<evidence type="ECO:0000313" key="1">
    <source>
        <dbReference type="EMBL" id="MXV60781.1"/>
    </source>
</evidence>
<dbReference type="EMBL" id="WUYX01000007">
    <property type="protein sequence ID" value="MXV60781.1"/>
    <property type="molecule type" value="Genomic_DNA"/>
</dbReference>
<reference evidence="1 2" key="1">
    <citation type="submission" date="2020-01" db="EMBL/GenBank/DDBJ databases">
        <title>Natronorubrum sp. JWXQ-INN 674 isolated from Inner Mongolia Autonomous Region of China.</title>
        <authorList>
            <person name="Xue Q."/>
        </authorList>
    </citation>
    <scope>NUCLEOTIDE SEQUENCE [LARGE SCALE GENOMIC DNA]</scope>
    <source>
        <strain evidence="1 2">JWXQ-INN-674</strain>
    </source>
</reference>
<gene>
    <name evidence="1" type="ORF">GS429_01580</name>
</gene>
<comment type="caution">
    <text evidence="1">The sequence shown here is derived from an EMBL/GenBank/DDBJ whole genome shotgun (WGS) entry which is preliminary data.</text>
</comment>
<keyword evidence="2" id="KW-1185">Reference proteome</keyword>
<organism evidence="1 2">
    <name type="scientific">Natronorubrum halalkaliphilum</name>
    <dbReference type="NCBI Taxonomy" id="2691917"/>
    <lineage>
        <taxon>Archaea</taxon>
        <taxon>Methanobacteriati</taxon>
        <taxon>Methanobacteriota</taxon>
        <taxon>Stenosarchaea group</taxon>
        <taxon>Halobacteria</taxon>
        <taxon>Halobacteriales</taxon>
        <taxon>Natrialbaceae</taxon>
        <taxon>Natronorubrum</taxon>
    </lineage>
</organism>
<dbReference type="Proteomes" id="UP000434101">
    <property type="component" value="Unassembled WGS sequence"/>
</dbReference>
<dbReference type="OrthoDB" id="247722at2157"/>
<dbReference type="AlphaFoldDB" id="A0A6B0VG76"/>
<evidence type="ECO:0000313" key="2">
    <source>
        <dbReference type="Proteomes" id="UP000434101"/>
    </source>
</evidence>
<protein>
    <submittedName>
        <fullName evidence="1">Uncharacterized protein</fullName>
    </submittedName>
</protein>
<sequence>MTENDMPKDAPRNDPPSADEDVAKLRLQLNHFTLLELEEEGLVRWDKDEHTVRKGPKFDEKKAIKNL</sequence>
<accession>A0A6B0VG76</accession>
<name>A0A6B0VG76_9EURY</name>
<dbReference type="RefSeq" id="WP_160062082.1">
    <property type="nucleotide sequence ID" value="NZ_WUYX01000007.1"/>
</dbReference>